<dbReference type="SUPFAM" id="SSF52540">
    <property type="entry name" value="P-loop containing nucleoside triphosphate hydrolases"/>
    <property type="match status" value="1"/>
</dbReference>
<gene>
    <name evidence="2" type="ORF">Q8791_30520</name>
</gene>
<evidence type="ECO:0000313" key="2">
    <source>
        <dbReference type="EMBL" id="MEE2041565.1"/>
    </source>
</evidence>
<evidence type="ECO:0000313" key="3">
    <source>
        <dbReference type="Proteomes" id="UP001356095"/>
    </source>
</evidence>
<protein>
    <submittedName>
        <fullName evidence="2">Uncharacterized protein</fullName>
    </submittedName>
</protein>
<dbReference type="RefSeq" id="WP_330095322.1">
    <property type="nucleotide sequence ID" value="NZ_JAUZMY010000054.1"/>
</dbReference>
<evidence type="ECO:0000256" key="1">
    <source>
        <dbReference type="SAM" id="MobiDB-lite"/>
    </source>
</evidence>
<dbReference type="InterPro" id="IPR027417">
    <property type="entry name" value="P-loop_NTPase"/>
</dbReference>
<sequence>MTVTTTTLQTDAPLALPLGTTPEGTPVSWQLLDAAGQTEHGVITGRRGCGGTTALARLATQARAAGVHTVQVDLDGGPAWAAAAHRITTAAQLETGLAQLTHTRDTAPTLVLVDGHRALVERREAWEELLIASRAQGVAVVARLHSLATAHSGGSLVRSLLLSSGQYAALGACLDLATPAVLPGYREPAAWPHTGSGVYGHSGQTTQLTVTA</sequence>
<dbReference type="EMBL" id="JAUZMY010000054">
    <property type="protein sequence ID" value="MEE2041565.1"/>
    <property type="molecule type" value="Genomic_DNA"/>
</dbReference>
<dbReference type="Proteomes" id="UP001356095">
    <property type="component" value="Unassembled WGS sequence"/>
</dbReference>
<organism evidence="2 3">
    <name type="scientific">Nocardiopsis codii</name>
    <dbReference type="NCBI Taxonomy" id="3065942"/>
    <lineage>
        <taxon>Bacteria</taxon>
        <taxon>Bacillati</taxon>
        <taxon>Actinomycetota</taxon>
        <taxon>Actinomycetes</taxon>
        <taxon>Streptosporangiales</taxon>
        <taxon>Nocardiopsidaceae</taxon>
        <taxon>Nocardiopsis</taxon>
    </lineage>
</organism>
<reference evidence="2 3" key="1">
    <citation type="submission" date="2023-08" db="EMBL/GenBank/DDBJ databases">
        <authorList>
            <person name="Girao M."/>
            <person name="Carvalho M.F."/>
        </authorList>
    </citation>
    <scope>NUCLEOTIDE SEQUENCE [LARGE SCALE GENOMIC DNA]</scope>
    <source>
        <strain evidence="2 3">CT-R113</strain>
    </source>
</reference>
<comment type="caution">
    <text evidence="2">The sequence shown here is derived from an EMBL/GenBank/DDBJ whole genome shotgun (WGS) entry which is preliminary data.</text>
</comment>
<name>A0ABU7KH76_9ACTN</name>
<keyword evidence="3" id="KW-1185">Reference proteome</keyword>
<accession>A0ABU7KH76</accession>
<proteinExistence type="predicted"/>
<feature type="region of interest" description="Disordered" evidence="1">
    <location>
        <begin position="1"/>
        <end position="21"/>
    </location>
</feature>
<dbReference type="Gene3D" id="3.40.50.300">
    <property type="entry name" value="P-loop containing nucleotide triphosphate hydrolases"/>
    <property type="match status" value="1"/>
</dbReference>
<feature type="compositionally biased region" description="Polar residues" evidence="1">
    <location>
        <begin position="1"/>
        <end position="10"/>
    </location>
</feature>